<dbReference type="AlphaFoldDB" id="A0A0X3NR06"/>
<evidence type="ECO:0000313" key="1">
    <source>
        <dbReference type="EMBL" id="JAP42371.1"/>
    </source>
</evidence>
<accession>A0A0X3NR06</accession>
<gene>
    <name evidence="1" type="ORF">TR88079</name>
</gene>
<reference evidence="1" key="1">
    <citation type="submission" date="2016-01" db="EMBL/GenBank/DDBJ databases">
        <title>Reference transcriptome for the parasite Schistocephalus solidus: insights into the molecular evolution of parasitism.</title>
        <authorList>
            <person name="Hebert F.O."/>
            <person name="Grambauer S."/>
            <person name="Barber I."/>
            <person name="Landry C.R."/>
            <person name="Aubin-Horth N."/>
        </authorList>
    </citation>
    <scope>NUCLEOTIDE SEQUENCE</scope>
</reference>
<organism evidence="1">
    <name type="scientific">Schistocephalus solidus</name>
    <name type="common">Tapeworm</name>
    <dbReference type="NCBI Taxonomy" id="70667"/>
    <lineage>
        <taxon>Eukaryota</taxon>
        <taxon>Metazoa</taxon>
        <taxon>Spiralia</taxon>
        <taxon>Lophotrochozoa</taxon>
        <taxon>Platyhelminthes</taxon>
        <taxon>Cestoda</taxon>
        <taxon>Eucestoda</taxon>
        <taxon>Diphyllobothriidea</taxon>
        <taxon>Diphyllobothriidae</taxon>
        <taxon>Schistocephalus</taxon>
    </lineage>
</organism>
<proteinExistence type="predicted"/>
<sequence length="120" mass="14343">MPNANNHHHNYNRNTELCRPQIHYQFSCQLTLLSALFWSLLTQVSDPPLSFLLRSEATYYAVSYALAQQWRGVDPTRAVNVRFELLRWWSDKSAMRVSWLSLWQFYHDVHDRYGPFLVRP</sequence>
<name>A0A0X3NR06_SCHSO</name>
<protein>
    <submittedName>
        <fullName evidence="1">Uncharacterized protein</fullName>
    </submittedName>
</protein>
<dbReference type="EMBL" id="GEEE01020854">
    <property type="protein sequence ID" value="JAP42371.1"/>
    <property type="molecule type" value="Transcribed_RNA"/>
</dbReference>